<evidence type="ECO:0000313" key="1">
    <source>
        <dbReference type="EMBL" id="OEY92207.1"/>
    </source>
</evidence>
<dbReference type="AlphaFoldDB" id="A0A1E7QYR2"/>
<dbReference type="Proteomes" id="UP000185895">
    <property type="component" value="Unassembled WGS sequence"/>
</dbReference>
<protein>
    <recommendedName>
        <fullName evidence="3">Porin family protein</fullName>
    </recommendedName>
</protein>
<dbReference type="EMBL" id="MKKK01000067">
    <property type="protein sequence ID" value="OEY92207.1"/>
    <property type="molecule type" value="Genomic_DNA"/>
</dbReference>
<dbReference type="InterPro" id="IPR036709">
    <property type="entry name" value="Autotransporte_beta_dom_sf"/>
</dbReference>
<dbReference type="STRING" id="1262585.BJI46_05500"/>
<evidence type="ECO:0000313" key="2">
    <source>
        <dbReference type="Proteomes" id="UP000185895"/>
    </source>
</evidence>
<sequence length="231" mass="25362">MMIVSVSGYANSNVDTSLAIQPGYPADMEPQAVKTETGYQYQQKPSYPVQKQIQNRNKSLSIEYTAQKGKFENDIDADLNGVAIGLSSSPDHHGFWSKFEYLKNNDYDADYYELSIGAHYNFIYVNNFYLTGTAGLGFGWAKVDGFDNSSFFTVPLGLEAGFNFTPSLSLFGGVGYKWAWDVSSSTKCNDGTTSNSTGSGACSWHDGVNSSTYTIGDFDGVTYKAGLRYNF</sequence>
<evidence type="ECO:0008006" key="3">
    <source>
        <dbReference type="Google" id="ProtNLM"/>
    </source>
</evidence>
<organism evidence="1 2">
    <name type="scientific">Acinetobacter qingfengensis</name>
    <dbReference type="NCBI Taxonomy" id="1262585"/>
    <lineage>
        <taxon>Bacteria</taxon>
        <taxon>Pseudomonadati</taxon>
        <taxon>Pseudomonadota</taxon>
        <taxon>Gammaproteobacteria</taxon>
        <taxon>Moraxellales</taxon>
        <taxon>Moraxellaceae</taxon>
        <taxon>Acinetobacter</taxon>
    </lineage>
</organism>
<comment type="caution">
    <text evidence="1">The sequence shown here is derived from an EMBL/GenBank/DDBJ whole genome shotgun (WGS) entry which is preliminary data.</text>
</comment>
<proteinExistence type="predicted"/>
<accession>A0A1E7QYR2</accession>
<gene>
    <name evidence="1" type="ORF">BJI46_05500</name>
</gene>
<keyword evidence="2" id="KW-1185">Reference proteome</keyword>
<dbReference type="SUPFAM" id="SSF103515">
    <property type="entry name" value="Autotransporter"/>
    <property type="match status" value="1"/>
</dbReference>
<reference evidence="1 2" key="1">
    <citation type="submission" date="2016-09" db="EMBL/GenBank/DDBJ databases">
        <authorList>
            <person name="Capua I."/>
            <person name="De Benedictis P."/>
            <person name="Joannis T."/>
            <person name="Lombin L.H."/>
            <person name="Cattoli G."/>
        </authorList>
    </citation>
    <scope>NUCLEOTIDE SEQUENCE [LARGE SCALE GENOMIC DNA]</scope>
    <source>
        <strain evidence="1 2">ANC 4671</strain>
    </source>
</reference>
<name>A0A1E7QYR2_9GAMM</name>